<evidence type="ECO:0008006" key="3">
    <source>
        <dbReference type="Google" id="ProtNLM"/>
    </source>
</evidence>
<keyword evidence="2" id="KW-1185">Reference proteome</keyword>
<comment type="caution">
    <text evidence="1">The sequence shown here is derived from an EMBL/GenBank/DDBJ whole genome shotgun (WGS) entry which is preliminary data.</text>
</comment>
<dbReference type="EMBL" id="BAAANY010000032">
    <property type="protein sequence ID" value="GAA1708559.1"/>
    <property type="molecule type" value="Genomic_DNA"/>
</dbReference>
<evidence type="ECO:0000313" key="2">
    <source>
        <dbReference type="Proteomes" id="UP001500618"/>
    </source>
</evidence>
<sequence length="298" mass="32472">MAHNREMAAGGYESWFVSAREPGGRRALWIRHTRHEPASGAPSASYWCTTFDPEPAAVKQILATDDTPGNPDSFEGTATWGGHRSSWSLRVASDEPTLRPLRPSVLYRLPLPRTKVEVPVPDGTISGTVDVDGRRWAIDRWRATVGHNWGTEHAEQWIWLHAAEFTGPVTWVDLVLARVRVGGRLTPWVCSGSVRIGAHIFALGGLGRRARVETLTDSGATLAIPTPGGHLDIEVALKHTAALTYRDPSGSTRHVRHTASATMEILTNGRQSTTTTGAAFEVGSRETDLPTLDLPLED</sequence>
<organism evidence="1 2">
    <name type="scientific">Fodinicola feengrottensis</name>
    <dbReference type="NCBI Taxonomy" id="435914"/>
    <lineage>
        <taxon>Bacteria</taxon>
        <taxon>Bacillati</taxon>
        <taxon>Actinomycetota</taxon>
        <taxon>Actinomycetes</taxon>
        <taxon>Mycobacteriales</taxon>
        <taxon>Fodinicola</taxon>
    </lineage>
</organism>
<reference evidence="1 2" key="1">
    <citation type="journal article" date="2019" name="Int. J. Syst. Evol. Microbiol.">
        <title>The Global Catalogue of Microorganisms (GCM) 10K type strain sequencing project: providing services to taxonomists for standard genome sequencing and annotation.</title>
        <authorList>
            <consortium name="The Broad Institute Genomics Platform"/>
            <consortium name="The Broad Institute Genome Sequencing Center for Infectious Disease"/>
            <person name="Wu L."/>
            <person name="Ma J."/>
        </authorList>
    </citation>
    <scope>NUCLEOTIDE SEQUENCE [LARGE SCALE GENOMIC DNA]</scope>
    <source>
        <strain evidence="1 2">JCM 14718</strain>
    </source>
</reference>
<dbReference type="Proteomes" id="UP001500618">
    <property type="component" value="Unassembled WGS sequence"/>
</dbReference>
<proteinExistence type="predicted"/>
<protein>
    <recommendedName>
        <fullName evidence="3">AttH domain-containing protein</fullName>
    </recommendedName>
</protein>
<evidence type="ECO:0000313" key="1">
    <source>
        <dbReference type="EMBL" id="GAA1708559.1"/>
    </source>
</evidence>
<dbReference type="SUPFAM" id="SSF159245">
    <property type="entry name" value="AttH-like"/>
    <property type="match status" value="1"/>
</dbReference>
<name>A0ABN2INF1_9ACTN</name>
<accession>A0ABN2INF1</accession>
<gene>
    <name evidence="1" type="ORF">GCM10009765_67610</name>
</gene>